<keyword evidence="8" id="KW-1185">Reference proteome</keyword>
<comment type="caution">
    <text evidence="7">The sequence shown here is derived from an EMBL/GenBank/DDBJ whole genome shotgun (WGS) entry which is preliminary data.</text>
</comment>
<dbReference type="PIRSF" id="PIRSF019225">
    <property type="entry name" value="Ubol_Cyt_c_Rdtase_Cyt_c_su_prd"/>
    <property type="match status" value="1"/>
</dbReference>
<keyword evidence="2 4" id="KW-0479">Metal-binding</keyword>
<evidence type="ECO:0000256" key="2">
    <source>
        <dbReference type="ARBA" id="ARBA00022723"/>
    </source>
</evidence>
<evidence type="ECO:0000313" key="8">
    <source>
        <dbReference type="Proteomes" id="UP000249746"/>
    </source>
</evidence>
<accession>A0A2W6PNL6</accession>
<dbReference type="PROSITE" id="PS51007">
    <property type="entry name" value="CYTC"/>
    <property type="match status" value="2"/>
</dbReference>
<feature type="transmembrane region" description="Helical" evidence="5">
    <location>
        <begin position="5"/>
        <end position="21"/>
    </location>
</feature>
<keyword evidence="3 4" id="KW-0408">Iron</keyword>
<evidence type="ECO:0000256" key="5">
    <source>
        <dbReference type="SAM" id="Phobius"/>
    </source>
</evidence>
<keyword evidence="5" id="KW-0812">Transmembrane</keyword>
<evidence type="ECO:0000256" key="1">
    <source>
        <dbReference type="ARBA" id="ARBA00022617"/>
    </source>
</evidence>
<dbReference type="Proteomes" id="UP000249746">
    <property type="component" value="Unassembled WGS sequence"/>
</dbReference>
<keyword evidence="1 4" id="KW-0349">Heme</keyword>
<dbReference type="AlphaFoldDB" id="A0A2W6PNL6"/>
<dbReference type="RefSeq" id="WP_111229592.1">
    <property type="nucleotide sequence ID" value="NZ_NBIU01000009.1"/>
</dbReference>
<name>A0A2W6PNL6_9HELI</name>
<protein>
    <submittedName>
        <fullName evidence="7">Cytochrome C</fullName>
    </submittedName>
</protein>
<sequence>MKEFLALIIVVVITGVIYWGVEPFAHSQMNPEVAPADYKFSDLPALNAEGEANIENGKKLVMENCVACHSIKKESVASPFSPNDAIAAYGVNPPDLSTAGLIYDKHFLANLLKDAAVATKQTHKFKEMPHPMPAYNWMSDREILDMVAYLESIAPKELSNKEVFIDACSRCHGMKYDKLSAEGGLTTYMGTKVPDLSMMIRSRSLDYLHTFINDPQKRLAGTAMPRVGLTEQSEKQVIAYMESVGDSKKAERESLGYKLVIFMVIMGVVAYLWKRKIWKDAH</sequence>
<feature type="domain" description="Cytochrome c" evidence="6">
    <location>
        <begin position="52"/>
        <end position="154"/>
    </location>
</feature>
<dbReference type="Gene3D" id="1.20.5.100">
    <property type="entry name" value="Cytochrome c1, transmembrane anchor, C-terminal"/>
    <property type="match status" value="1"/>
</dbReference>
<dbReference type="Pfam" id="PF00034">
    <property type="entry name" value="Cytochrom_C"/>
    <property type="match status" value="2"/>
</dbReference>
<feature type="domain" description="Cytochrome c" evidence="6">
    <location>
        <begin position="155"/>
        <end position="245"/>
    </location>
</feature>
<gene>
    <name evidence="7" type="ORF">B6S12_04345</name>
</gene>
<dbReference type="GO" id="GO:0020037">
    <property type="term" value="F:heme binding"/>
    <property type="evidence" value="ECO:0007669"/>
    <property type="project" value="InterPro"/>
</dbReference>
<dbReference type="GO" id="GO:0046872">
    <property type="term" value="F:metal ion binding"/>
    <property type="evidence" value="ECO:0007669"/>
    <property type="project" value="UniProtKB-KW"/>
</dbReference>
<dbReference type="InterPro" id="IPR021195">
    <property type="entry name" value="Ubol_Cyt_c_Rdtase_Cyt_c_su_prd"/>
</dbReference>
<dbReference type="InterPro" id="IPR036909">
    <property type="entry name" value="Cyt_c-like_dom_sf"/>
</dbReference>
<organism evidence="7 8">
    <name type="scientific">Helicobacter valdiviensis</name>
    <dbReference type="NCBI Taxonomy" id="1458358"/>
    <lineage>
        <taxon>Bacteria</taxon>
        <taxon>Pseudomonadati</taxon>
        <taxon>Campylobacterota</taxon>
        <taxon>Epsilonproteobacteria</taxon>
        <taxon>Campylobacterales</taxon>
        <taxon>Helicobacteraceae</taxon>
        <taxon>Helicobacter</taxon>
    </lineage>
</organism>
<dbReference type="Gene3D" id="1.10.760.10">
    <property type="entry name" value="Cytochrome c-like domain"/>
    <property type="match status" value="2"/>
</dbReference>
<proteinExistence type="predicted"/>
<feature type="transmembrane region" description="Helical" evidence="5">
    <location>
        <begin position="255"/>
        <end position="273"/>
    </location>
</feature>
<dbReference type="OrthoDB" id="5351961at2"/>
<evidence type="ECO:0000259" key="6">
    <source>
        <dbReference type="PROSITE" id="PS51007"/>
    </source>
</evidence>
<evidence type="ECO:0000256" key="4">
    <source>
        <dbReference type="PROSITE-ProRule" id="PRU00433"/>
    </source>
</evidence>
<reference evidence="7 8" key="1">
    <citation type="submission" date="2017-03" db="EMBL/GenBank/DDBJ databases">
        <title>Genomic and clinical evidence uncovers the enterohepatic species Helicobacter valdiviensis as a potential human intestinal pathogen.</title>
        <authorList>
            <person name="Fresia P."/>
            <person name="Jara R."/>
            <person name="Sierra R."/>
            <person name="Ferres I."/>
            <person name="Greif G."/>
            <person name="Iraola G."/>
            <person name="Collado L."/>
        </authorList>
    </citation>
    <scope>NUCLEOTIDE SEQUENCE [LARGE SCALE GENOMIC DNA]</scope>
    <source>
        <strain evidence="7 8">WBE14</strain>
    </source>
</reference>
<evidence type="ECO:0000313" key="7">
    <source>
        <dbReference type="EMBL" id="PZT48293.1"/>
    </source>
</evidence>
<dbReference type="EMBL" id="NBIU01000009">
    <property type="protein sequence ID" value="PZT48293.1"/>
    <property type="molecule type" value="Genomic_DNA"/>
</dbReference>
<keyword evidence="5" id="KW-0472">Membrane</keyword>
<dbReference type="SUPFAM" id="SSF46626">
    <property type="entry name" value="Cytochrome c"/>
    <property type="match status" value="2"/>
</dbReference>
<dbReference type="GO" id="GO:0009055">
    <property type="term" value="F:electron transfer activity"/>
    <property type="evidence" value="ECO:0007669"/>
    <property type="project" value="InterPro"/>
</dbReference>
<evidence type="ECO:0000256" key="3">
    <source>
        <dbReference type="ARBA" id="ARBA00023004"/>
    </source>
</evidence>
<dbReference type="InterPro" id="IPR009056">
    <property type="entry name" value="Cyt_c-like_dom"/>
</dbReference>
<keyword evidence="5" id="KW-1133">Transmembrane helix</keyword>